<dbReference type="KEGG" id="schy:GVO57_08975"/>
<name>A0A7Z2NX16_9SPHN</name>
<dbReference type="Proteomes" id="UP000464468">
    <property type="component" value="Chromosome"/>
</dbReference>
<keyword evidence="3" id="KW-1185">Reference proteome</keyword>
<evidence type="ECO:0000313" key="3">
    <source>
        <dbReference type="Proteomes" id="UP000464468"/>
    </source>
</evidence>
<evidence type="ECO:0008006" key="4">
    <source>
        <dbReference type="Google" id="ProtNLM"/>
    </source>
</evidence>
<feature type="signal peptide" evidence="1">
    <location>
        <begin position="1"/>
        <end position="17"/>
    </location>
</feature>
<organism evidence="2 3">
    <name type="scientific">Sphingomonas changnyeongensis</name>
    <dbReference type="NCBI Taxonomy" id="2698679"/>
    <lineage>
        <taxon>Bacteria</taxon>
        <taxon>Pseudomonadati</taxon>
        <taxon>Pseudomonadota</taxon>
        <taxon>Alphaproteobacteria</taxon>
        <taxon>Sphingomonadales</taxon>
        <taxon>Sphingomonadaceae</taxon>
        <taxon>Sphingomonas</taxon>
    </lineage>
</organism>
<gene>
    <name evidence="2" type="ORF">GVO57_08975</name>
</gene>
<sequence length="141" mass="15157">MAVMLAATLLGPALASAMPPVRDAVLPRLAVLGRIQPGLWALRDREPDGRTRQQCIVDPDMFVQLAHPGPRCQRFVIDDQPVTGTVHYSCPGAGHGRTTIRLETPALIQIDSQGVTAGAPFSMAVEGRRLGDCPAAGRRRR</sequence>
<evidence type="ECO:0000256" key="1">
    <source>
        <dbReference type="SAM" id="SignalP"/>
    </source>
</evidence>
<dbReference type="EMBL" id="CP047895">
    <property type="protein sequence ID" value="QHL90925.1"/>
    <property type="molecule type" value="Genomic_DNA"/>
</dbReference>
<protein>
    <recommendedName>
        <fullName evidence="4">DUF3617 family protein</fullName>
    </recommendedName>
</protein>
<proteinExistence type="predicted"/>
<keyword evidence="1" id="KW-0732">Signal</keyword>
<dbReference type="AlphaFoldDB" id="A0A7Z2NX16"/>
<reference evidence="2 3" key="1">
    <citation type="submission" date="2020-01" db="EMBL/GenBank/DDBJ databases">
        <title>Sphingomonas sp. C33 whole genome sequece.</title>
        <authorList>
            <person name="Park C."/>
        </authorList>
    </citation>
    <scope>NUCLEOTIDE SEQUENCE [LARGE SCALE GENOMIC DNA]</scope>
    <source>
        <strain evidence="2 3">C33</strain>
    </source>
</reference>
<evidence type="ECO:0000313" key="2">
    <source>
        <dbReference type="EMBL" id="QHL90925.1"/>
    </source>
</evidence>
<feature type="chain" id="PRO_5031200034" description="DUF3617 family protein" evidence="1">
    <location>
        <begin position="18"/>
        <end position="141"/>
    </location>
</feature>
<accession>A0A7Z2NX16</accession>